<dbReference type="Proteomes" id="UP000694924">
    <property type="component" value="Unplaced"/>
</dbReference>
<dbReference type="RefSeq" id="XP_015178637.1">
    <property type="nucleotide sequence ID" value="XM_015323151.1"/>
</dbReference>
<evidence type="ECO:0000313" key="2">
    <source>
        <dbReference type="Proteomes" id="UP000694924"/>
    </source>
</evidence>
<sequence length="323" mass="37229">MAQNMVETFARGLIDQIVLEAFDQIKVQSKKEVSYTHMQHSDTYIDYKGREDKELIENIIHDLRGVQIGDTSYLLSSSMSVLEQRQSRRAACFIDNASIENASISVVEMSDIQGQGDVEPITIDSESSKKKRAKSTTCVKETDQLGVNDATKVSTNLLHRMIDELETVTEETITNPNDPDIYDEKSKEDIALWEEKEEKLIRIIEDTVGSHDSITEESRSIRQFNVDDDREELKSSMMMSGASSSRNLSFDEVYIEENTSDYQQTQQRVSIDDEIEETRDFFVETKDTDEKTNSKKKKKKKNKESLGQRLKRFFLKRFKRGKN</sequence>
<keyword evidence="2" id="KW-1185">Reference proteome</keyword>
<name>A0ABM1IEK0_POLDO</name>
<protein>
    <submittedName>
        <fullName evidence="3">Uncharacterized protein LOC107067541</fullName>
    </submittedName>
</protein>
<evidence type="ECO:0000256" key="1">
    <source>
        <dbReference type="SAM" id="MobiDB-lite"/>
    </source>
</evidence>
<evidence type="ECO:0000313" key="3">
    <source>
        <dbReference type="RefSeq" id="XP_015178637.1"/>
    </source>
</evidence>
<feature type="region of interest" description="Disordered" evidence="1">
    <location>
        <begin position="282"/>
        <end position="307"/>
    </location>
</feature>
<proteinExistence type="predicted"/>
<dbReference type="GeneID" id="107067541"/>
<reference evidence="3" key="1">
    <citation type="submission" date="2025-08" db="UniProtKB">
        <authorList>
            <consortium name="RefSeq"/>
        </authorList>
    </citation>
    <scope>IDENTIFICATION</scope>
    <source>
        <tissue evidence="3">Whole body</tissue>
    </source>
</reference>
<feature type="compositionally biased region" description="Basic and acidic residues" evidence="1">
    <location>
        <begin position="282"/>
        <end position="293"/>
    </location>
</feature>
<gene>
    <name evidence="3" type="primary">LOC107067541</name>
</gene>
<organism evidence="2 3">
    <name type="scientific">Polistes dominula</name>
    <name type="common">European paper wasp</name>
    <name type="synonym">Vespa dominula</name>
    <dbReference type="NCBI Taxonomy" id="743375"/>
    <lineage>
        <taxon>Eukaryota</taxon>
        <taxon>Metazoa</taxon>
        <taxon>Ecdysozoa</taxon>
        <taxon>Arthropoda</taxon>
        <taxon>Hexapoda</taxon>
        <taxon>Insecta</taxon>
        <taxon>Pterygota</taxon>
        <taxon>Neoptera</taxon>
        <taxon>Endopterygota</taxon>
        <taxon>Hymenoptera</taxon>
        <taxon>Apocrita</taxon>
        <taxon>Aculeata</taxon>
        <taxon>Vespoidea</taxon>
        <taxon>Vespidae</taxon>
        <taxon>Polistinae</taxon>
        <taxon>Polistini</taxon>
        <taxon>Polistes</taxon>
    </lineage>
</organism>
<accession>A0ABM1IEK0</accession>